<organism evidence="2 3">
    <name type="scientific">Stylosanthes scabra</name>
    <dbReference type="NCBI Taxonomy" id="79078"/>
    <lineage>
        <taxon>Eukaryota</taxon>
        <taxon>Viridiplantae</taxon>
        <taxon>Streptophyta</taxon>
        <taxon>Embryophyta</taxon>
        <taxon>Tracheophyta</taxon>
        <taxon>Spermatophyta</taxon>
        <taxon>Magnoliopsida</taxon>
        <taxon>eudicotyledons</taxon>
        <taxon>Gunneridae</taxon>
        <taxon>Pentapetalae</taxon>
        <taxon>rosids</taxon>
        <taxon>fabids</taxon>
        <taxon>Fabales</taxon>
        <taxon>Fabaceae</taxon>
        <taxon>Papilionoideae</taxon>
        <taxon>50 kb inversion clade</taxon>
        <taxon>dalbergioids sensu lato</taxon>
        <taxon>Dalbergieae</taxon>
        <taxon>Pterocarpus clade</taxon>
        <taxon>Stylosanthes</taxon>
    </lineage>
</organism>
<protein>
    <submittedName>
        <fullName evidence="2">Uncharacterized protein</fullName>
    </submittedName>
</protein>
<proteinExistence type="predicted"/>
<dbReference type="EMBL" id="JASCZI010223603">
    <property type="protein sequence ID" value="MED6203412.1"/>
    <property type="molecule type" value="Genomic_DNA"/>
</dbReference>
<feature type="non-terminal residue" evidence="2">
    <location>
        <position position="89"/>
    </location>
</feature>
<reference evidence="2 3" key="1">
    <citation type="journal article" date="2023" name="Plants (Basel)">
        <title>Bridging the Gap: Combining Genomics and Transcriptomics Approaches to Understand Stylosanthes scabra, an Orphan Legume from the Brazilian Caatinga.</title>
        <authorList>
            <person name="Ferreira-Neto J.R.C."/>
            <person name="da Silva M.D."/>
            <person name="Binneck E."/>
            <person name="de Melo N.F."/>
            <person name="da Silva R.H."/>
            <person name="de Melo A.L.T.M."/>
            <person name="Pandolfi V."/>
            <person name="Bustamante F.O."/>
            <person name="Brasileiro-Vidal A.C."/>
            <person name="Benko-Iseppon A.M."/>
        </authorList>
    </citation>
    <scope>NUCLEOTIDE SEQUENCE [LARGE SCALE GENOMIC DNA]</scope>
    <source>
        <tissue evidence="2">Leaves</tissue>
    </source>
</reference>
<name>A0ABU6XYT2_9FABA</name>
<accession>A0ABU6XYT2</accession>
<feature type="compositionally biased region" description="Polar residues" evidence="1">
    <location>
        <begin position="79"/>
        <end position="89"/>
    </location>
</feature>
<gene>
    <name evidence="2" type="ORF">PIB30_115256</name>
</gene>
<evidence type="ECO:0000313" key="3">
    <source>
        <dbReference type="Proteomes" id="UP001341840"/>
    </source>
</evidence>
<comment type="caution">
    <text evidence="2">The sequence shown here is derived from an EMBL/GenBank/DDBJ whole genome shotgun (WGS) entry which is preliminary data.</text>
</comment>
<sequence length="89" mass="9559">MGSDVLIPAGYRVSSVRSEPHWIRVRDPPILPDTVLLSQSAIPWTQRTSPVRDAVTGAPGGSTRGRRGSTGATAPSHYTGRQTASVRHR</sequence>
<dbReference type="Proteomes" id="UP001341840">
    <property type="component" value="Unassembled WGS sequence"/>
</dbReference>
<keyword evidence="3" id="KW-1185">Reference proteome</keyword>
<evidence type="ECO:0000256" key="1">
    <source>
        <dbReference type="SAM" id="MobiDB-lite"/>
    </source>
</evidence>
<evidence type="ECO:0000313" key="2">
    <source>
        <dbReference type="EMBL" id="MED6203412.1"/>
    </source>
</evidence>
<feature type="region of interest" description="Disordered" evidence="1">
    <location>
        <begin position="47"/>
        <end position="89"/>
    </location>
</feature>